<dbReference type="AlphaFoldDB" id="A0A9X6YBS1"/>
<name>A0A9X6YBS1_BACTU</name>
<protein>
    <submittedName>
        <fullName evidence="2">Uncharacterized protein</fullName>
    </submittedName>
</protein>
<evidence type="ECO:0000313" key="2">
    <source>
        <dbReference type="EMBL" id="PEA90737.1"/>
    </source>
</evidence>
<dbReference type="EMBL" id="NVNL01000009">
    <property type="protein sequence ID" value="PEA90737.1"/>
    <property type="molecule type" value="Genomic_DNA"/>
</dbReference>
<organism evidence="2 3">
    <name type="scientific">Bacillus thuringiensis</name>
    <dbReference type="NCBI Taxonomy" id="1428"/>
    <lineage>
        <taxon>Bacteria</taxon>
        <taxon>Bacillati</taxon>
        <taxon>Bacillota</taxon>
        <taxon>Bacilli</taxon>
        <taxon>Bacillales</taxon>
        <taxon>Bacillaceae</taxon>
        <taxon>Bacillus</taxon>
        <taxon>Bacillus cereus group</taxon>
    </lineage>
</organism>
<dbReference type="Proteomes" id="UP000220702">
    <property type="component" value="Unassembled WGS sequence"/>
</dbReference>
<sequence length="31" mass="3120">MGGDGAPDREAYFASEEGAKPPSILAAGARQ</sequence>
<evidence type="ECO:0000256" key="1">
    <source>
        <dbReference type="SAM" id="MobiDB-lite"/>
    </source>
</evidence>
<accession>A0A9X6YBS1</accession>
<reference evidence="2 3" key="1">
    <citation type="submission" date="2017-09" db="EMBL/GenBank/DDBJ databases">
        <title>Large-scale bioinformatics analysis of Bacillus genomes uncovers conserved roles of natural products in bacterial physiology.</title>
        <authorList>
            <consortium name="Agbiome Team Llc"/>
            <person name="Bleich R.M."/>
            <person name="Grubbs K.J."/>
            <person name="Santa Maria K.C."/>
            <person name="Allen S.E."/>
            <person name="Farag S."/>
            <person name="Shank E.A."/>
            <person name="Bowers A."/>
        </authorList>
    </citation>
    <scope>NUCLEOTIDE SEQUENCE [LARGE SCALE GENOMIC DNA]</scope>
    <source>
        <strain evidence="2 3">AFS089089</strain>
    </source>
</reference>
<evidence type="ECO:0000313" key="3">
    <source>
        <dbReference type="Proteomes" id="UP000220702"/>
    </source>
</evidence>
<comment type="caution">
    <text evidence="2">The sequence shown here is derived from an EMBL/GenBank/DDBJ whole genome shotgun (WGS) entry which is preliminary data.</text>
</comment>
<gene>
    <name evidence="2" type="ORF">CON71_06835</name>
</gene>
<proteinExistence type="predicted"/>
<feature type="region of interest" description="Disordered" evidence="1">
    <location>
        <begin position="1"/>
        <end position="31"/>
    </location>
</feature>
<feature type="compositionally biased region" description="Basic and acidic residues" evidence="1">
    <location>
        <begin position="1"/>
        <end position="11"/>
    </location>
</feature>
<dbReference type="NCBIfam" id="NF041643">
    <property type="entry name" value="EAxFAS_anti"/>
    <property type="match status" value="1"/>
</dbReference>